<dbReference type="PANTHER" id="PTHR30344:SF1">
    <property type="entry name" value="6-PHOSPHOGLUCONOLACTONASE"/>
    <property type="match status" value="1"/>
</dbReference>
<comment type="caution">
    <text evidence="4">The sequence shown here is derived from an EMBL/GenBank/DDBJ whole genome shotgun (WGS) entry which is preliminary data.</text>
</comment>
<evidence type="ECO:0000313" key="5">
    <source>
        <dbReference type="Proteomes" id="UP001500657"/>
    </source>
</evidence>
<sequence length="383" mass="41091">MTPIIRTTLLRGSALLLAFGLPALHASTYVYVSNAIDGTISTYQLAEQTGKLTPGATVTAGGNVMPMASSPDHRYLYASVDKPTHAVQTFAIDPATGGLTKLSQSPLGHPMAYISLDKTGNYLFASSYDDDVVTVTPIHAGKLADQPTQTLKTDRNAHSVHIDNSNRYLFAQTLGGAKVFQYRFDARTGKVTPNDPPALDVPAGLGPRHIAFSPDDRYVYVLDELQDKVITYALDAATGRLTQQAVTSALPADTTLAPGAPRFVRNPTPAQRPHADTSNDIWAADIHVTPDGRFLYTSERTSSVLSAMKVDKASGALTLVGTYPTEKQPRGFAITPDGKYLICSGEKSDHISVFDIDPASGALKLNGRYPVGQDANWVEVVKF</sequence>
<evidence type="ECO:0000256" key="1">
    <source>
        <dbReference type="ARBA" id="ARBA00005564"/>
    </source>
</evidence>
<gene>
    <name evidence="4" type="ORF">GCM10009126_15110</name>
</gene>
<dbReference type="EMBL" id="BAAAFO010000002">
    <property type="protein sequence ID" value="GAA0250610.1"/>
    <property type="molecule type" value="Genomic_DNA"/>
</dbReference>
<dbReference type="InterPro" id="IPR050282">
    <property type="entry name" value="Cycloisomerase_2"/>
</dbReference>
<feature type="region of interest" description="Disordered" evidence="3">
    <location>
        <begin position="257"/>
        <end position="276"/>
    </location>
</feature>
<dbReference type="SUPFAM" id="SSF51004">
    <property type="entry name" value="C-terminal (heme d1) domain of cytochrome cd1-nitrite reductase"/>
    <property type="match status" value="1"/>
</dbReference>
<dbReference type="InterPro" id="IPR011048">
    <property type="entry name" value="Haem_d1_sf"/>
</dbReference>
<dbReference type="Pfam" id="PF10282">
    <property type="entry name" value="Lactonase"/>
    <property type="match status" value="1"/>
</dbReference>
<dbReference type="Proteomes" id="UP001500657">
    <property type="component" value="Unassembled WGS sequence"/>
</dbReference>
<organism evidence="4 5">
    <name type="scientific">Rhodanobacter caeni</name>
    <dbReference type="NCBI Taxonomy" id="657654"/>
    <lineage>
        <taxon>Bacteria</taxon>
        <taxon>Pseudomonadati</taxon>
        <taxon>Pseudomonadota</taxon>
        <taxon>Gammaproteobacteria</taxon>
        <taxon>Lysobacterales</taxon>
        <taxon>Rhodanobacteraceae</taxon>
        <taxon>Rhodanobacter</taxon>
    </lineage>
</organism>
<name>A0ABN0UHE8_9GAMM</name>
<accession>A0ABN0UHE8</accession>
<keyword evidence="2" id="KW-0313">Glucose metabolism</keyword>
<evidence type="ECO:0000313" key="4">
    <source>
        <dbReference type="EMBL" id="GAA0250610.1"/>
    </source>
</evidence>
<keyword evidence="2" id="KW-0119">Carbohydrate metabolism</keyword>
<keyword evidence="5" id="KW-1185">Reference proteome</keyword>
<reference evidence="4 5" key="1">
    <citation type="journal article" date="2019" name="Int. J. Syst. Evol. Microbiol.">
        <title>The Global Catalogue of Microorganisms (GCM) 10K type strain sequencing project: providing services to taxonomists for standard genome sequencing and annotation.</title>
        <authorList>
            <consortium name="The Broad Institute Genomics Platform"/>
            <consortium name="The Broad Institute Genome Sequencing Center for Infectious Disease"/>
            <person name="Wu L."/>
            <person name="Ma J."/>
        </authorList>
    </citation>
    <scope>NUCLEOTIDE SEQUENCE [LARGE SCALE GENOMIC DNA]</scope>
    <source>
        <strain evidence="4 5">JCM 16242</strain>
    </source>
</reference>
<evidence type="ECO:0000256" key="3">
    <source>
        <dbReference type="SAM" id="MobiDB-lite"/>
    </source>
</evidence>
<protein>
    <submittedName>
        <fullName evidence="4">Lactonase family protein</fullName>
    </submittedName>
</protein>
<dbReference type="PANTHER" id="PTHR30344">
    <property type="entry name" value="6-PHOSPHOGLUCONOLACTONASE-RELATED"/>
    <property type="match status" value="1"/>
</dbReference>
<dbReference type="Gene3D" id="2.130.10.10">
    <property type="entry name" value="YVTN repeat-like/Quinoprotein amine dehydrogenase"/>
    <property type="match status" value="1"/>
</dbReference>
<evidence type="ECO:0000256" key="2">
    <source>
        <dbReference type="ARBA" id="ARBA00022526"/>
    </source>
</evidence>
<dbReference type="InterPro" id="IPR019405">
    <property type="entry name" value="Lactonase_7-beta_prop"/>
</dbReference>
<dbReference type="InterPro" id="IPR015943">
    <property type="entry name" value="WD40/YVTN_repeat-like_dom_sf"/>
</dbReference>
<proteinExistence type="inferred from homology"/>
<comment type="similarity">
    <text evidence="1">Belongs to the cycloisomerase 2 family.</text>
</comment>
<dbReference type="RefSeq" id="WP_343881782.1">
    <property type="nucleotide sequence ID" value="NZ_BAAAFO010000002.1"/>
</dbReference>